<evidence type="ECO:0000256" key="1">
    <source>
        <dbReference type="SAM" id="MobiDB-lite"/>
    </source>
</evidence>
<proteinExistence type="predicted"/>
<accession>A0AAD1YAR5</accession>
<evidence type="ECO:0000313" key="4">
    <source>
        <dbReference type="Proteomes" id="UP001295684"/>
    </source>
</evidence>
<dbReference type="InterPro" id="IPR001357">
    <property type="entry name" value="BRCT_dom"/>
</dbReference>
<evidence type="ECO:0000313" key="3">
    <source>
        <dbReference type="EMBL" id="CAI2387804.1"/>
    </source>
</evidence>
<organism evidence="3 4">
    <name type="scientific">Euplotes crassus</name>
    <dbReference type="NCBI Taxonomy" id="5936"/>
    <lineage>
        <taxon>Eukaryota</taxon>
        <taxon>Sar</taxon>
        <taxon>Alveolata</taxon>
        <taxon>Ciliophora</taxon>
        <taxon>Intramacronucleata</taxon>
        <taxon>Spirotrichea</taxon>
        <taxon>Hypotrichia</taxon>
        <taxon>Euplotida</taxon>
        <taxon>Euplotidae</taxon>
        <taxon>Moneuplotes</taxon>
    </lineage>
</organism>
<dbReference type="AlphaFoldDB" id="A0AAD1YAR5"/>
<feature type="compositionally biased region" description="Basic and acidic residues" evidence="1">
    <location>
        <begin position="280"/>
        <end position="319"/>
    </location>
</feature>
<dbReference type="Pfam" id="PF16589">
    <property type="entry name" value="BRCT_2"/>
    <property type="match status" value="1"/>
</dbReference>
<reference evidence="3" key="1">
    <citation type="submission" date="2023-07" db="EMBL/GenBank/DDBJ databases">
        <authorList>
            <consortium name="AG Swart"/>
            <person name="Singh M."/>
            <person name="Singh A."/>
            <person name="Seah K."/>
            <person name="Emmerich C."/>
        </authorList>
    </citation>
    <scope>NUCLEOTIDE SEQUENCE</scope>
    <source>
        <strain evidence="3">DP1</strain>
    </source>
</reference>
<feature type="domain" description="BRCT" evidence="2">
    <location>
        <begin position="30"/>
        <end position="103"/>
    </location>
</feature>
<sequence length="355" mass="41126">MDKDLKEINGSQAKSEILTEEIPKYGKVSMLFYIPESVKDRDTMVELIRENGGNIVKFHECFCYQIGTPGNTSESEYYQGTVYSFQWLVESIEANELQDKAKYILCSYQGGIKFPFDKKKIQYTVREIIIIYNWISGRKSQSSRKTWESLGNDGILYCRSKESLKNFWKNWRKHSLEQCVEEMLTKNTKYCHNYPLPVYPHKELPEIDRKKLKRSRDEVDKNEEDSKENKSDPDANDPTLQTIQTKRKLKKKSITADNKTQKTEEIKHVEGIIEEDSDNQEEKKDEPQKDSQLEVKEKQPEDDTTKEEKKDTAPEKQEDIDIENNSADAIKEGSHASSDLGFPAFEDGSDDGGDI</sequence>
<feature type="region of interest" description="Disordered" evidence="1">
    <location>
        <begin position="207"/>
        <end position="355"/>
    </location>
</feature>
<comment type="caution">
    <text evidence="3">The sequence shown here is derived from an EMBL/GenBank/DDBJ whole genome shotgun (WGS) entry which is preliminary data.</text>
</comment>
<dbReference type="Gene3D" id="3.40.50.10190">
    <property type="entry name" value="BRCT domain"/>
    <property type="match status" value="1"/>
</dbReference>
<protein>
    <recommendedName>
        <fullName evidence="2">BRCT domain-containing protein</fullName>
    </recommendedName>
</protein>
<feature type="compositionally biased region" description="Basic and acidic residues" evidence="1">
    <location>
        <begin position="207"/>
        <end position="219"/>
    </location>
</feature>
<name>A0AAD1YAR5_EUPCR</name>
<gene>
    <name evidence="3" type="ORF">ECRASSUSDP1_LOCUS29438</name>
</gene>
<feature type="compositionally biased region" description="Basic and acidic residues" evidence="1">
    <location>
        <begin position="259"/>
        <end position="271"/>
    </location>
</feature>
<evidence type="ECO:0000259" key="2">
    <source>
        <dbReference type="Pfam" id="PF16589"/>
    </source>
</evidence>
<dbReference type="SUPFAM" id="SSF52113">
    <property type="entry name" value="BRCT domain"/>
    <property type="match status" value="1"/>
</dbReference>
<dbReference type="InterPro" id="IPR036420">
    <property type="entry name" value="BRCT_dom_sf"/>
</dbReference>
<dbReference type="Proteomes" id="UP001295684">
    <property type="component" value="Unassembled WGS sequence"/>
</dbReference>
<keyword evidence="4" id="KW-1185">Reference proteome</keyword>
<dbReference type="EMBL" id="CAMPGE010030289">
    <property type="protein sequence ID" value="CAI2387804.1"/>
    <property type="molecule type" value="Genomic_DNA"/>
</dbReference>